<dbReference type="InterPro" id="IPR024474">
    <property type="entry name" value="Znf_dom_IS66"/>
</dbReference>
<feature type="domain" description="Transposase TnpC homeodomain" evidence="3">
    <location>
        <begin position="33"/>
        <end position="109"/>
    </location>
</feature>
<keyword evidence="4" id="KW-0479">Metal-binding</keyword>
<dbReference type="GO" id="GO:0008270">
    <property type="term" value="F:zinc ion binding"/>
    <property type="evidence" value="ECO:0007669"/>
    <property type="project" value="UniProtKB-KW"/>
</dbReference>
<keyword evidence="5" id="KW-1185">Reference proteome</keyword>
<name>A0ABU1FG43_9RHOB</name>
<reference evidence="4 5" key="1">
    <citation type="submission" date="2023-09" db="EMBL/GenBank/DDBJ databases">
        <title>Xinfangfangia sedmenti sp. nov., isolated the sedment.</title>
        <authorList>
            <person name="Xu L."/>
        </authorList>
    </citation>
    <scope>NUCLEOTIDE SEQUENCE [LARGE SCALE GENOMIC DNA]</scope>
    <source>
        <strain evidence="4 5">LG-4</strain>
    </source>
</reference>
<dbReference type="Proteomes" id="UP001247754">
    <property type="component" value="Unassembled WGS sequence"/>
</dbReference>
<evidence type="ECO:0000259" key="3">
    <source>
        <dbReference type="Pfam" id="PF13007"/>
    </source>
</evidence>
<evidence type="ECO:0000313" key="5">
    <source>
        <dbReference type="Proteomes" id="UP001247754"/>
    </source>
</evidence>
<feature type="coiled-coil region" evidence="1">
    <location>
        <begin position="3"/>
        <end position="85"/>
    </location>
</feature>
<dbReference type="PANTHER" id="PTHR33678">
    <property type="entry name" value="BLL1576 PROTEIN"/>
    <property type="match status" value="1"/>
</dbReference>
<protein>
    <submittedName>
        <fullName evidence="4">IS66 family transposase zinc-finger binding domain-containing protein</fullName>
    </submittedName>
</protein>
<organism evidence="4 5">
    <name type="scientific">Ruixingdingia sedimenti</name>
    <dbReference type="NCBI Taxonomy" id="3073604"/>
    <lineage>
        <taxon>Bacteria</taxon>
        <taxon>Pseudomonadati</taxon>
        <taxon>Pseudomonadota</taxon>
        <taxon>Alphaproteobacteria</taxon>
        <taxon>Rhodobacterales</taxon>
        <taxon>Paracoccaceae</taxon>
        <taxon>Ruixingdingia</taxon>
    </lineage>
</organism>
<dbReference type="EMBL" id="JAVKPH010000108">
    <property type="protein sequence ID" value="MDR5655528.1"/>
    <property type="molecule type" value="Genomic_DNA"/>
</dbReference>
<feature type="non-terminal residue" evidence="4">
    <location>
        <position position="160"/>
    </location>
</feature>
<keyword evidence="4" id="KW-0863">Zinc-finger</keyword>
<gene>
    <name evidence="4" type="ORF">RGD00_23270</name>
</gene>
<evidence type="ECO:0000313" key="4">
    <source>
        <dbReference type="EMBL" id="MDR5655528.1"/>
    </source>
</evidence>
<keyword evidence="4" id="KW-0862">Zinc</keyword>
<sequence>MDADTLSRENAHLKARLAEVEAALVEVQEANRRLEGILRASQRERFGKSSEKLSPDQFNLPLEDAELAQGVLEAAQEKAAAALAQARGEEPRKPARNRGHLPAHLPRIERVIEPASTLCPCGCGEMTRIGEDVSERLDVIPAQFQVLVTRRPRYACRRCS</sequence>
<accession>A0ABU1FG43</accession>
<dbReference type="RefSeq" id="WP_310459614.1">
    <property type="nucleotide sequence ID" value="NZ_JAVKPH010000108.1"/>
</dbReference>
<keyword evidence="1" id="KW-0175">Coiled coil</keyword>
<proteinExistence type="predicted"/>
<comment type="caution">
    <text evidence="4">The sequence shown here is derived from an EMBL/GenBank/DDBJ whole genome shotgun (WGS) entry which is preliminary data.</text>
</comment>
<dbReference type="PANTHER" id="PTHR33678:SF1">
    <property type="entry name" value="BLL1576 PROTEIN"/>
    <property type="match status" value="1"/>
</dbReference>
<dbReference type="InterPro" id="IPR052344">
    <property type="entry name" value="Transposase-related"/>
</dbReference>
<dbReference type="Pfam" id="PF13007">
    <property type="entry name" value="LZ_Tnp_IS66"/>
    <property type="match status" value="1"/>
</dbReference>
<evidence type="ECO:0000256" key="1">
    <source>
        <dbReference type="SAM" id="Coils"/>
    </source>
</evidence>
<dbReference type="Pfam" id="PF13005">
    <property type="entry name" value="zf-IS66"/>
    <property type="match status" value="1"/>
</dbReference>
<feature type="domain" description="Transposase IS66 zinc-finger binding" evidence="2">
    <location>
        <begin position="117"/>
        <end position="159"/>
    </location>
</feature>
<dbReference type="InterPro" id="IPR024463">
    <property type="entry name" value="Transposase_TnpC_homeodom"/>
</dbReference>
<evidence type="ECO:0000259" key="2">
    <source>
        <dbReference type="Pfam" id="PF13005"/>
    </source>
</evidence>